<organism evidence="1 2">
    <name type="scientific">Tunturiibacter lichenicola</name>
    <dbReference type="NCBI Taxonomy" id="2051959"/>
    <lineage>
        <taxon>Bacteria</taxon>
        <taxon>Pseudomonadati</taxon>
        <taxon>Acidobacteriota</taxon>
        <taxon>Terriglobia</taxon>
        <taxon>Terriglobales</taxon>
        <taxon>Acidobacteriaceae</taxon>
        <taxon>Tunturiibacter</taxon>
    </lineage>
</organism>
<comment type="caution">
    <text evidence="1">The sequence shown here is derived from an EMBL/GenBank/DDBJ whole genome shotgun (WGS) entry which is preliminary data.</text>
</comment>
<evidence type="ECO:0000313" key="1">
    <source>
        <dbReference type="EMBL" id="MBB5344624.1"/>
    </source>
</evidence>
<protein>
    <submittedName>
        <fullName evidence="1">Uncharacterized protein</fullName>
    </submittedName>
</protein>
<proteinExistence type="predicted"/>
<gene>
    <name evidence="1" type="ORF">HDF10_002610</name>
</gene>
<accession>A0A7W8JB30</accession>
<dbReference type="Proteomes" id="UP000569092">
    <property type="component" value="Unassembled WGS sequence"/>
</dbReference>
<dbReference type="AlphaFoldDB" id="A0A7W8JB30"/>
<evidence type="ECO:0000313" key="2">
    <source>
        <dbReference type="Proteomes" id="UP000569092"/>
    </source>
</evidence>
<name>A0A7W8JB30_9BACT</name>
<sequence>MCLATAALIAGSVTSSGGLAAVAIRKLGVKLSREENGAGESAPRSNQSTE</sequence>
<reference evidence="1 2" key="1">
    <citation type="submission" date="2020-08" db="EMBL/GenBank/DDBJ databases">
        <title>Genomic Encyclopedia of Type Strains, Phase IV (KMG-V): Genome sequencing to study the core and pangenomes of soil and plant-associated prokaryotes.</title>
        <authorList>
            <person name="Whitman W."/>
        </authorList>
    </citation>
    <scope>NUCLEOTIDE SEQUENCE [LARGE SCALE GENOMIC DNA]</scope>
    <source>
        <strain evidence="1 2">M8US30</strain>
    </source>
</reference>
<dbReference type="EMBL" id="JACHDZ010000004">
    <property type="protein sequence ID" value="MBB5344624.1"/>
    <property type="molecule type" value="Genomic_DNA"/>
</dbReference>